<feature type="domain" description="ABC transporter" evidence="11">
    <location>
        <begin position="503"/>
        <end position="727"/>
    </location>
</feature>
<dbReference type="Proteomes" id="UP001333710">
    <property type="component" value="Chromosome"/>
</dbReference>
<dbReference type="KEGG" id="pmaw:MACH26_09030"/>
<dbReference type="SMART" id="SM00382">
    <property type="entry name" value="AAA"/>
    <property type="match status" value="1"/>
</dbReference>
<evidence type="ECO:0000256" key="6">
    <source>
        <dbReference type="ARBA" id="ARBA00022801"/>
    </source>
</evidence>
<evidence type="ECO:0000313" key="15">
    <source>
        <dbReference type="Proteomes" id="UP001333710"/>
    </source>
</evidence>
<evidence type="ECO:0000256" key="3">
    <source>
        <dbReference type="ARBA" id="ARBA00022475"/>
    </source>
</evidence>
<feature type="transmembrane region" description="Helical" evidence="10">
    <location>
        <begin position="320"/>
        <end position="337"/>
    </location>
</feature>
<dbReference type="AlphaFoldDB" id="A0AA48HMU8"/>
<dbReference type="InterPro" id="IPR017871">
    <property type="entry name" value="ABC_transporter-like_CS"/>
</dbReference>
<evidence type="ECO:0000256" key="4">
    <source>
        <dbReference type="ARBA" id="ARBA00022692"/>
    </source>
</evidence>
<dbReference type="GO" id="GO:0008234">
    <property type="term" value="F:cysteine-type peptidase activity"/>
    <property type="evidence" value="ECO:0007669"/>
    <property type="project" value="InterPro"/>
</dbReference>
<dbReference type="GO" id="GO:0015421">
    <property type="term" value="F:ABC-type oligopeptide transporter activity"/>
    <property type="evidence" value="ECO:0007669"/>
    <property type="project" value="TreeGrafter"/>
</dbReference>
<feature type="transmembrane region" description="Helical" evidence="10">
    <location>
        <begin position="289"/>
        <end position="314"/>
    </location>
</feature>
<evidence type="ECO:0000259" key="12">
    <source>
        <dbReference type="PROSITE" id="PS50929"/>
    </source>
</evidence>
<dbReference type="EMBL" id="AP027272">
    <property type="protein sequence ID" value="BDX05382.1"/>
    <property type="molecule type" value="Genomic_DNA"/>
</dbReference>
<keyword evidence="3" id="KW-1003">Cell membrane</keyword>
<dbReference type="InterPro" id="IPR003593">
    <property type="entry name" value="AAA+_ATPase"/>
</dbReference>
<dbReference type="GO" id="GO:0006508">
    <property type="term" value="P:proteolysis"/>
    <property type="evidence" value="ECO:0007669"/>
    <property type="project" value="InterPro"/>
</dbReference>
<dbReference type="InterPro" id="IPR027417">
    <property type="entry name" value="P-loop_NTPase"/>
</dbReference>
<keyword evidence="5" id="KW-0547">Nucleotide-binding</keyword>
<dbReference type="PROSITE" id="PS00211">
    <property type="entry name" value="ABC_TRANSPORTER_1"/>
    <property type="match status" value="1"/>
</dbReference>
<keyword evidence="7" id="KW-0067">ATP-binding</keyword>
<evidence type="ECO:0000256" key="9">
    <source>
        <dbReference type="ARBA" id="ARBA00023136"/>
    </source>
</evidence>
<feature type="transmembrane region" description="Helical" evidence="10">
    <location>
        <begin position="416"/>
        <end position="439"/>
    </location>
</feature>
<dbReference type="GO" id="GO:0016887">
    <property type="term" value="F:ATP hydrolysis activity"/>
    <property type="evidence" value="ECO:0007669"/>
    <property type="project" value="InterPro"/>
</dbReference>
<dbReference type="InterPro" id="IPR033838">
    <property type="entry name" value="CvaB_peptidase"/>
</dbReference>
<dbReference type="GO" id="GO:0005524">
    <property type="term" value="F:ATP binding"/>
    <property type="evidence" value="ECO:0007669"/>
    <property type="project" value="UniProtKB-KW"/>
</dbReference>
<organism evidence="14 15">
    <name type="scientific">Planctobacterium marinum</name>
    <dbReference type="NCBI Taxonomy" id="1631968"/>
    <lineage>
        <taxon>Bacteria</taxon>
        <taxon>Pseudomonadati</taxon>
        <taxon>Pseudomonadota</taxon>
        <taxon>Gammaproteobacteria</taxon>
        <taxon>Alteromonadales</taxon>
        <taxon>Alteromonadaceae</taxon>
        <taxon>Planctobacterium</taxon>
    </lineage>
</organism>
<dbReference type="Gene3D" id="1.20.1560.10">
    <property type="entry name" value="ABC transporter type 1, transmembrane domain"/>
    <property type="match status" value="1"/>
</dbReference>
<evidence type="ECO:0000256" key="1">
    <source>
        <dbReference type="ARBA" id="ARBA00004651"/>
    </source>
</evidence>
<sequence length="728" mass="81337">MATQTLNLSRHTDALLNFGARNRLPLILQTEAAECGLACLAMVAGFHGLDTDLNTLRRRHSISAHGATLKQIMAVAASMALTSRALKLDLCDLAQLQTPCILHWEMKHFVVLKQVQGNKVSIHDPAVGERLLKLEEVSACFTGIALELAPSSQFKPGVEKSRLHFTQLWTSISGLKRSLALIVLLSLLLQIFAIASPYYMQTVVDDVLLRSDANLLHVLALGFALLLLLEAATSLLRQVAVMCLSNRLNMQMSANVFQHLIRLPMEYFIKRHMGDVISRFGSLRHIRELLTNGVVAVFIDGVMAVITLVVMFIYDVHLTFIVLAVVFLYGLLRVLLYRPVRRLSEEHIVASAKENSHFMESVRAIQTVKLFDKETERQNQWHNNLAEAINKGIAINKWQIGFDVANKILFGLENILIIYFAATAVMGNLMSVGMLYAFISYKSRFVAAMDNLISKAIEFKMLDLHFERLADVVFTDIDPVVEQQIQGLIGHSVEHKQEMKGNISVKHLSYRYSDLDAPILKDINFEVKQGETIAIVGASGSGKSTLLRCLMGLSIPGSGSVLVDGRPIQQWPDYRQQISGVLQDDQLLSGSIADNIACFEHDIDDEKVVLCAQLACIHDEIMQTAMQYNTLTGDMGASLSGGQKQRILLARAFYRHPKILFMDEATSHLDINNEAMINAHIKQLNMTRIIIAHRPETIKTADRIYLLNEGYLQELCSENELTQPNQPC</sequence>
<dbReference type="InterPro" id="IPR005074">
    <property type="entry name" value="Peptidase_C39"/>
</dbReference>
<dbReference type="Pfam" id="PF00664">
    <property type="entry name" value="ABC_membrane"/>
    <property type="match status" value="1"/>
</dbReference>
<evidence type="ECO:0000259" key="13">
    <source>
        <dbReference type="PROSITE" id="PS50990"/>
    </source>
</evidence>
<evidence type="ECO:0000313" key="14">
    <source>
        <dbReference type="EMBL" id="BDX05382.1"/>
    </source>
</evidence>
<dbReference type="GO" id="GO:0005886">
    <property type="term" value="C:plasma membrane"/>
    <property type="evidence" value="ECO:0007669"/>
    <property type="project" value="UniProtKB-SubCell"/>
</dbReference>
<dbReference type="CDD" id="cd18567">
    <property type="entry name" value="ABC_6TM_CvaB_RaxB_like"/>
    <property type="match status" value="1"/>
</dbReference>
<dbReference type="PROSITE" id="PS50990">
    <property type="entry name" value="PEPTIDASE_C39"/>
    <property type="match status" value="1"/>
</dbReference>
<dbReference type="InterPro" id="IPR036640">
    <property type="entry name" value="ABC1_TM_sf"/>
</dbReference>
<evidence type="ECO:0000256" key="8">
    <source>
        <dbReference type="ARBA" id="ARBA00022989"/>
    </source>
</evidence>
<dbReference type="CDD" id="cd02419">
    <property type="entry name" value="Peptidase_C39C"/>
    <property type="match status" value="1"/>
</dbReference>
<dbReference type="PANTHER" id="PTHR43394">
    <property type="entry name" value="ATP-DEPENDENT PERMEASE MDL1, MITOCHONDRIAL"/>
    <property type="match status" value="1"/>
</dbReference>
<gene>
    <name evidence="14" type="ORF">MACH26_09030</name>
</gene>
<dbReference type="PANTHER" id="PTHR43394:SF1">
    <property type="entry name" value="ATP-BINDING CASSETTE SUB-FAMILY B MEMBER 10, MITOCHONDRIAL"/>
    <property type="match status" value="1"/>
</dbReference>
<accession>A0AA48HMU8</accession>
<proteinExistence type="predicted"/>
<dbReference type="SUPFAM" id="SSF52540">
    <property type="entry name" value="P-loop containing nucleoside triphosphate hydrolases"/>
    <property type="match status" value="1"/>
</dbReference>
<feature type="transmembrane region" description="Helical" evidence="10">
    <location>
        <begin position="219"/>
        <end position="244"/>
    </location>
</feature>
<evidence type="ECO:0000256" key="5">
    <source>
        <dbReference type="ARBA" id="ARBA00022741"/>
    </source>
</evidence>
<dbReference type="InterPro" id="IPR039421">
    <property type="entry name" value="Type_1_exporter"/>
</dbReference>
<dbReference type="Gene3D" id="3.40.50.300">
    <property type="entry name" value="P-loop containing nucleotide triphosphate hydrolases"/>
    <property type="match status" value="1"/>
</dbReference>
<keyword evidence="9 10" id="KW-0472">Membrane</keyword>
<feature type="domain" description="Peptidase C39" evidence="13">
    <location>
        <begin position="29"/>
        <end position="148"/>
    </location>
</feature>
<keyword evidence="8 10" id="KW-1133">Transmembrane helix</keyword>
<evidence type="ECO:0000259" key="11">
    <source>
        <dbReference type="PROSITE" id="PS50893"/>
    </source>
</evidence>
<dbReference type="PROSITE" id="PS50893">
    <property type="entry name" value="ABC_TRANSPORTER_2"/>
    <property type="match status" value="1"/>
</dbReference>
<keyword evidence="4 10" id="KW-0812">Transmembrane</keyword>
<dbReference type="RefSeq" id="WP_338291349.1">
    <property type="nucleotide sequence ID" value="NZ_AP027272.1"/>
</dbReference>
<feature type="transmembrane region" description="Helical" evidence="10">
    <location>
        <begin position="179"/>
        <end position="199"/>
    </location>
</feature>
<keyword evidence="6" id="KW-0378">Hydrolase</keyword>
<dbReference type="InterPro" id="IPR003439">
    <property type="entry name" value="ABC_transporter-like_ATP-bd"/>
</dbReference>
<evidence type="ECO:0000256" key="2">
    <source>
        <dbReference type="ARBA" id="ARBA00022448"/>
    </source>
</evidence>
<keyword evidence="2" id="KW-0813">Transport</keyword>
<dbReference type="Gene3D" id="3.90.70.10">
    <property type="entry name" value="Cysteine proteinases"/>
    <property type="match status" value="1"/>
</dbReference>
<dbReference type="Pfam" id="PF00005">
    <property type="entry name" value="ABC_tran"/>
    <property type="match status" value="1"/>
</dbReference>
<comment type="subcellular location">
    <subcellularLocation>
        <location evidence="1">Cell membrane</location>
        <topology evidence="1">Multi-pass membrane protein</topology>
    </subcellularLocation>
</comment>
<name>A0AA48HMU8_9ALTE</name>
<evidence type="ECO:0000256" key="7">
    <source>
        <dbReference type="ARBA" id="ARBA00022840"/>
    </source>
</evidence>
<dbReference type="FunFam" id="3.40.50.300:FF:000299">
    <property type="entry name" value="ABC transporter ATP-binding protein/permease"/>
    <property type="match status" value="1"/>
</dbReference>
<dbReference type="InterPro" id="IPR011527">
    <property type="entry name" value="ABC1_TM_dom"/>
</dbReference>
<keyword evidence="15" id="KW-1185">Reference proteome</keyword>
<feature type="domain" description="ABC transmembrane type-1" evidence="12">
    <location>
        <begin position="180"/>
        <end position="461"/>
    </location>
</feature>
<dbReference type="Pfam" id="PF03412">
    <property type="entry name" value="Peptidase_C39"/>
    <property type="match status" value="1"/>
</dbReference>
<dbReference type="PROSITE" id="PS50929">
    <property type="entry name" value="ABC_TM1F"/>
    <property type="match status" value="1"/>
</dbReference>
<protein>
    <submittedName>
        <fullName evidence="14">ABC transporter</fullName>
    </submittedName>
</protein>
<dbReference type="SUPFAM" id="SSF90123">
    <property type="entry name" value="ABC transporter transmembrane region"/>
    <property type="match status" value="1"/>
</dbReference>
<reference evidence="14" key="1">
    <citation type="submission" date="2023-01" db="EMBL/GenBank/DDBJ databases">
        <title>Complete genome sequence of Planctobacterium marinum strain Dej080120_11.</title>
        <authorList>
            <person name="Ueki S."/>
            <person name="Maruyama F."/>
        </authorList>
    </citation>
    <scope>NUCLEOTIDE SEQUENCE</scope>
    <source>
        <strain evidence="14">Dej080120_11</strain>
    </source>
</reference>
<evidence type="ECO:0000256" key="10">
    <source>
        <dbReference type="SAM" id="Phobius"/>
    </source>
</evidence>